<evidence type="ECO:0000256" key="1">
    <source>
        <dbReference type="ARBA" id="ARBA00001033"/>
    </source>
</evidence>
<dbReference type="InterPro" id="IPR020583">
    <property type="entry name" value="Inositol_monoP_metal-BS"/>
</dbReference>
<dbReference type="EMBL" id="UOEH01000621">
    <property type="protein sequence ID" value="VAW07935.1"/>
    <property type="molecule type" value="Genomic_DNA"/>
</dbReference>
<dbReference type="GO" id="GO:0007165">
    <property type="term" value="P:signal transduction"/>
    <property type="evidence" value="ECO:0007669"/>
    <property type="project" value="TreeGrafter"/>
</dbReference>
<accession>A0A3B0SQ43</accession>
<comment type="catalytic activity">
    <reaction evidence="1">
        <text>a myo-inositol phosphate + H2O = myo-inositol + phosphate</text>
        <dbReference type="Rhea" id="RHEA:24056"/>
        <dbReference type="ChEBI" id="CHEBI:15377"/>
        <dbReference type="ChEBI" id="CHEBI:17268"/>
        <dbReference type="ChEBI" id="CHEBI:43474"/>
        <dbReference type="ChEBI" id="CHEBI:84139"/>
        <dbReference type="EC" id="3.1.3.25"/>
    </reaction>
</comment>
<evidence type="ECO:0000256" key="2">
    <source>
        <dbReference type="ARBA" id="ARBA00001946"/>
    </source>
</evidence>
<dbReference type="EC" id="3.1.3.25" evidence="4"/>
<dbReference type="InterPro" id="IPR033942">
    <property type="entry name" value="IMPase"/>
</dbReference>
<evidence type="ECO:0000256" key="5">
    <source>
        <dbReference type="ARBA" id="ARBA00022723"/>
    </source>
</evidence>
<dbReference type="InterPro" id="IPR020550">
    <property type="entry name" value="Inositol_monophosphatase_CS"/>
</dbReference>
<sequence>MSHASALITIMTKAARKAARGLVRDFGEVQELQVSKKGVADFVSLADHRAEQTIYEELSAARPKYGFVMEERGEIEGVDNSNRWIVDPLDGTTNFLHGLPQFAISIALERDRQPFAGVVYNPVTDELFWAEKGAGAFLNDRRIRVSQRSDLSECVFACGLPFAGRPGRERALKEAERVLEQTAGVRRFGSAALDLAFVAAGRFDAFWERDLNIWDVAAGALIVREAGGMVSDIEGGEKFLTEGSILAANSNLHTTAKALLSEG</sequence>
<dbReference type="GO" id="GO:0006020">
    <property type="term" value="P:inositol metabolic process"/>
    <property type="evidence" value="ECO:0007669"/>
    <property type="project" value="TreeGrafter"/>
</dbReference>
<dbReference type="PROSITE" id="PS00630">
    <property type="entry name" value="IMP_2"/>
    <property type="match status" value="1"/>
</dbReference>
<dbReference type="PRINTS" id="PR01959">
    <property type="entry name" value="SBIMPHPHTASE"/>
</dbReference>
<dbReference type="InterPro" id="IPR000760">
    <property type="entry name" value="Inositol_monophosphatase-like"/>
</dbReference>
<dbReference type="CDD" id="cd01639">
    <property type="entry name" value="IMPase"/>
    <property type="match status" value="1"/>
</dbReference>
<dbReference type="Pfam" id="PF00459">
    <property type="entry name" value="Inositol_P"/>
    <property type="match status" value="1"/>
</dbReference>
<dbReference type="FunFam" id="3.40.190.80:FF:000020">
    <property type="entry name" value="Fructose-1,6-bisphosphatase/inositol-1-monophosphatase"/>
    <property type="match status" value="1"/>
</dbReference>
<comment type="cofactor">
    <cofactor evidence="2">
        <name>Mg(2+)</name>
        <dbReference type="ChEBI" id="CHEBI:18420"/>
    </cofactor>
</comment>
<dbReference type="Gene3D" id="3.30.540.10">
    <property type="entry name" value="Fructose-1,6-Bisphosphatase, subunit A, domain 1"/>
    <property type="match status" value="1"/>
</dbReference>
<dbReference type="InterPro" id="IPR022337">
    <property type="entry name" value="Inositol_monophosphatase_SuhB"/>
</dbReference>
<evidence type="ECO:0000256" key="6">
    <source>
        <dbReference type="ARBA" id="ARBA00022801"/>
    </source>
</evidence>
<evidence type="ECO:0000256" key="3">
    <source>
        <dbReference type="ARBA" id="ARBA00009759"/>
    </source>
</evidence>
<dbReference type="GO" id="GO:0008934">
    <property type="term" value="F:inositol monophosphate 1-phosphatase activity"/>
    <property type="evidence" value="ECO:0007669"/>
    <property type="project" value="InterPro"/>
</dbReference>
<dbReference type="PROSITE" id="PS00629">
    <property type="entry name" value="IMP_1"/>
    <property type="match status" value="1"/>
</dbReference>
<dbReference type="PANTHER" id="PTHR20854:SF4">
    <property type="entry name" value="INOSITOL-1-MONOPHOSPHATASE-RELATED"/>
    <property type="match status" value="1"/>
</dbReference>
<dbReference type="AlphaFoldDB" id="A0A3B0SQ43"/>
<keyword evidence="6 8" id="KW-0378">Hydrolase</keyword>
<keyword evidence="5" id="KW-0479">Metal-binding</keyword>
<organism evidence="8">
    <name type="scientific">hydrothermal vent metagenome</name>
    <dbReference type="NCBI Taxonomy" id="652676"/>
    <lineage>
        <taxon>unclassified sequences</taxon>
        <taxon>metagenomes</taxon>
        <taxon>ecological metagenomes</taxon>
    </lineage>
</organism>
<dbReference type="SUPFAM" id="SSF56655">
    <property type="entry name" value="Carbohydrate phosphatase"/>
    <property type="match status" value="1"/>
</dbReference>
<dbReference type="Gene3D" id="3.40.190.80">
    <property type="match status" value="1"/>
</dbReference>
<protein>
    <recommendedName>
        <fullName evidence="4">inositol-phosphate phosphatase</fullName>
        <ecNumber evidence="4">3.1.3.25</ecNumber>
    </recommendedName>
</protein>
<proteinExistence type="inferred from homology"/>
<name>A0A3B0SQ43_9ZZZZ</name>
<reference evidence="8" key="1">
    <citation type="submission" date="2018-06" db="EMBL/GenBank/DDBJ databases">
        <authorList>
            <person name="Zhirakovskaya E."/>
        </authorList>
    </citation>
    <scope>NUCLEOTIDE SEQUENCE</scope>
</reference>
<keyword evidence="7" id="KW-0460">Magnesium</keyword>
<dbReference type="GO" id="GO:0046872">
    <property type="term" value="F:metal ion binding"/>
    <property type="evidence" value="ECO:0007669"/>
    <property type="project" value="UniProtKB-KW"/>
</dbReference>
<comment type="similarity">
    <text evidence="3">Belongs to the inositol monophosphatase superfamily.</text>
</comment>
<dbReference type="GO" id="GO:0046854">
    <property type="term" value="P:phosphatidylinositol phosphate biosynthetic process"/>
    <property type="evidence" value="ECO:0007669"/>
    <property type="project" value="InterPro"/>
</dbReference>
<dbReference type="PANTHER" id="PTHR20854">
    <property type="entry name" value="INOSITOL MONOPHOSPHATASE"/>
    <property type="match status" value="1"/>
</dbReference>
<gene>
    <name evidence="8" type="ORF">MNBD_ALPHA05-1048</name>
</gene>
<evidence type="ECO:0000256" key="4">
    <source>
        <dbReference type="ARBA" id="ARBA00013106"/>
    </source>
</evidence>
<dbReference type="FunFam" id="3.30.540.10:FF:000003">
    <property type="entry name" value="Inositol-1-monophosphatase"/>
    <property type="match status" value="1"/>
</dbReference>
<dbReference type="PRINTS" id="PR00377">
    <property type="entry name" value="IMPHPHTASES"/>
</dbReference>
<evidence type="ECO:0000256" key="7">
    <source>
        <dbReference type="ARBA" id="ARBA00022842"/>
    </source>
</evidence>
<evidence type="ECO:0000313" key="8">
    <source>
        <dbReference type="EMBL" id="VAW07935.1"/>
    </source>
</evidence>